<evidence type="ECO:0000313" key="2">
    <source>
        <dbReference type="Proteomes" id="UP000058925"/>
    </source>
</evidence>
<reference evidence="2" key="1">
    <citation type="submission" date="2015-10" db="EMBL/GenBank/DDBJ databases">
        <title>Niche specialization of a soil ammonia-oxidizing archaeon, Candidatus Nitrosocosmicus oleophilus.</title>
        <authorList>
            <person name="Jung M.-Y."/>
            <person name="Rhee S.-K."/>
        </authorList>
    </citation>
    <scope>NUCLEOTIDE SEQUENCE [LARGE SCALE GENOMIC DNA]</scope>
    <source>
        <strain evidence="2">MY3</strain>
    </source>
</reference>
<accession>A0A654LTA1</accession>
<dbReference type="Proteomes" id="UP000058925">
    <property type="component" value="Chromosome"/>
</dbReference>
<organism evidence="1 2">
    <name type="scientific">Candidatus Nitrosocosmicus oleophilus</name>
    <dbReference type="NCBI Taxonomy" id="1353260"/>
    <lineage>
        <taxon>Archaea</taxon>
        <taxon>Nitrososphaerota</taxon>
        <taxon>Nitrososphaeria</taxon>
        <taxon>Nitrososphaerales</taxon>
        <taxon>Nitrososphaeraceae</taxon>
        <taxon>Candidatus Nitrosocosmicus</taxon>
    </lineage>
</organism>
<keyword evidence="2" id="KW-1185">Reference proteome</keyword>
<dbReference type="PANTHER" id="PTHR34293">
    <property type="entry name" value="HTH-TYPE TRANSCRIPTIONAL REGULATOR TRMBL2"/>
    <property type="match status" value="1"/>
</dbReference>
<evidence type="ECO:0000313" key="1">
    <source>
        <dbReference type="EMBL" id="ALI34465.1"/>
    </source>
</evidence>
<sequence>MANTNKDSDLIKVITGSENITNFMLQSYPRAKAIMDTCYDLMGPGIISTDKRIMNAVLDLINRGIKIRLITDITKENVEYCKELLKVSEIRHIEGIKGNFGIIDESEYVIHLISKESEAPSQIIYSNDIRSAEAQQFLFNTLWKSAIPIEERIKEIEQGKTREFIETLRDYEEIEKIYLEMVMTSTKELLLLFPTVNAFHRIERRELISSLKKIANRGVQIKILTPMDKEIKKLANTMFDLIEINSVASQQGINSTIIVSDNKSSLVIELKDDSKNIFREANGLGIYSNSVSSVWTHTTIFENLWVHSASTI</sequence>
<dbReference type="KEGG" id="taa:NMY3_00251"/>
<gene>
    <name evidence="1" type="ORF">NMY3_00251</name>
</gene>
<dbReference type="InterPro" id="IPR051797">
    <property type="entry name" value="TrmB-like"/>
</dbReference>
<dbReference type="EMBL" id="CP012850">
    <property type="protein sequence ID" value="ALI34465.1"/>
    <property type="molecule type" value="Genomic_DNA"/>
</dbReference>
<proteinExistence type="predicted"/>
<name>A0A654LTA1_9ARCH</name>
<protein>
    <submittedName>
        <fullName evidence="1">Uncharacterized protein</fullName>
    </submittedName>
</protein>
<dbReference type="AlphaFoldDB" id="A0A654LTA1"/>
<dbReference type="PANTHER" id="PTHR34293:SF1">
    <property type="entry name" value="HTH-TYPE TRANSCRIPTIONAL REGULATOR TRMBL2"/>
    <property type="match status" value="1"/>
</dbReference>